<comment type="caution">
    <text evidence="4">The sequence shown here is derived from an EMBL/GenBank/DDBJ whole genome shotgun (WGS) entry which is preliminary data.</text>
</comment>
<sequence>MADFPWDIVFWAVLAVVTGSAVFFVLGRRVGAQAIRQEQMPAARAVGQRQEGGTVETPRPPPLPGRVGPEQKATEYGLPEAGTPLGQSLVRVGVSISGFSAEYFLKNAEDVFARTIKAFACADVGTLEKTVSPAVLDSFRSVLEERQRRQEQVHLELRRIERLDYVTAVTADATESGAARLGVRIVSWQVSYCRDASGTIIEGTEALTEFRDRWTFEQGVNGQWKVVATEAD</sequence>
<accession>A0ABR5ZRA0</accession>
<dbReference type="RefSeq" id="WP_182040353.1">
    <property type="nucleotide sequence ID" value="NZ_PDLY01000001.1"/>
</dbReference>
<protein>
    <recommendedName>
        <fullName evidence="3">Tim44-like domain-containing protein</fullName>
    </recommendedName>
</protein>
<dbReference type="Pfam" id="PF04280">
    <property type="entry name" value="Tim44"/>
    <property type="match status" value="1"/>
</dbReference>
<dbReference type="Gene3D" id="3.10.450.240">
    <property type="match status" value="1"/>
</dbReference>
<name>A0ABR5ZRA0_9PROT</name>
<evidence type="ECO:0000256" key="2">
    <source>
        <dbReference type="SAM" id="Phobius"/>
    </source>
</evidence>
<dbReference type="EMBL" id="PDLY01000001">
    <property type="protein sequence ID" value="MBA5726765.1"/>
    <property type="molecule type" value="Genomic_DNA"/>
</dbReference>
<dbReference type="SUPFAM" id="SSF54427">
    <property type="entry name" value="NTF2-like"/>
    <property type="match status" value="1"/>
</dbReference>
<keyword evidence="2" id="KW-0812">Transmembrane</keyword>
<gene>
    <name evidence="4" type="ORF">CPA56_01970</name>
</gene>
<feature type="domain" description="Tim44-like" evidence="3">
    <location>
        <begin position="85"/>
        <end position="231"/>
    </location>
</feature>
<dbReference type="InterPro" id="IPR007379">
    <property type="entry name" value="Tim44-like_dom"/>
</dbReference>
<proteinExistence type="predicted"/>
<keyword evidence="2" id="KW-1133">Transmembrane helix</keyword>
<reference evidence="4 5" key="1">
    <citation type="submission" date="2017-10" db="EMBL/GenBank/DDBJ databases">
        <authorList>
            <person name="Jakob F."/>
        </authorList>
    </citation>
    <scope>NUCLEOTIDE SEQUENCE [LARGE SCALE GENOMIC DNA]</scope>
    <source>
        <strain evidence="4 5">TMW 2.1889</strain>
    </source>
</reference>
<dbReference type="NCBIfam" id="NF033779">
    <property type="entry name" value="Tim44_TimA_adap"/>
    <property type="match status" value="1"/>
</dbReference>
<evidence type="ECO:0000259" key="3">
    <source>
        <dbReference type="SMART" id="SM00978"/>
    </source>
</evidence>
<keyword evidence="2" id="KW-0472">Membrane</keyword>
<evidence type="ECO:0000256" key="1">
    <source>
        <dbReference type="SAM" id="MobiDB-lite"/>
    </source>
</evidence>
<organism evidence="4 5">
    <name type="scientific">Bombella mellum</name>
    <dbReference type="NCBI Taxonomy" id="2039288"/>
    <lineage>
        <taxon>Bacteria</taxon>
        <taxon>Pseudomonadati</taxon>
        <taxon>Pseudomonadota</taxon>
        <taxon>Alphaproteobacteria</taxon>
        <taxon>Acetobacterales</taxon>
        <taxon>Acetobacteraceae</taxon>
        <taxon>Bombella</taxon>
    </lineage>
</organism>
<dbReference type="Proteomes" id="UP000765338">
    <property type="component" value="Unassembled WGS sequence"/>
</dbReference>
<evidence type="ECO:0000313" key="5">
    <source>
        <dbReference type="Proteomes" id="UP000765338"/>
    </source>
</evidence>
<dbReference type="SMART" id="SM00978">
    <property type="entry name" value="Tim44"/>
    <property type="match status" value="1"/>
</dbReference>
<evidence type="ECO:0000313" key="4">
    <source>
        <dbReference type="EMBL" id="MBA5726765.1"/>
    </source>
</evidence>
<feature type="region of interest" description="Disordered" evidence="1">
    <location>
        <begin position="43"/>
        <end position="70"/>
    </location>
</feature>
<dbReference type="InterPro" id="IPR032710">
    <property type="entry name" value="NTF2-like_dom_sf"/>
</dbReference>
<feature type="transmembrane region" description="Helical" evidence="2">
    <location>
        <begin position="6"/>
        <end position="26"/>
    </location>
</feature>
<keyword evidence="5" id="KW-1185">Reference proteome</keyword>